<dbReference type="VEuPathDB" id="FungiDB:ASPZODRAFT_131039"/>
<keyword evidence="2" id="KW-1185">Reference proteome</keyword>
<name>A0A1L9SK31_9EURO</name>
<organism evidence="1 2">
    <name type="scientific">Penicilliopsis zonata CBS 506.65</name>
    <dbReference type="NCBI Taxonomy" id="1073090"/>
    <lineage>
        <taxon>Eukaryota</taxon>
        <taxon>Fungi</taxon>
        <taxon>Dikarya</taxon>
        <taxon>Ascomycota</taxon>
        <taxon>Pezizomycotina</taxon>
        <taxon>Eurotiomycetes</taxon>
        <taxon>Eurotiomycetidae</taxon>
        <taxon>Eurotiales</taxon>
        <taxon>Aspergillaceae</taxon>
        <taxon>Penicilliopsis</taxon>
    </lineage>
</organism>
<dbReference type="Proteomes" id="UP000184188">
    <property type="component" value="Unassembled WGS sequence"/>
</dbReference>
<dbReference type="EMBL" id="KV878340">
    <property type="protein sequence ID" value="OJJ47525.1"/>
    <property type="molecule type" value="Genomic_DNA"/>
</dbReference>
<reference evidence="2" key="1">
    <citation type="journal article" date="2017" name="Genome Biol.">
        <title>Comparative genomics reveals high biological diversity and specific adaptations in the industrially and medically important fungal genus Aspergillus.</title>
        <authorList>
            <person name="de Vries R.P."/>
            <person name="Riley R."/>
            <person name="Wiebenga A."/>
            <person name="Aguilar-Osorio G."/>
            <person name="Amillis S."/>
            <person name="Uchima C.A."/>
            <person name="Anderluh G."/>
            <person name="Asadollahi M."/>
            <person name="Askin M."/>
            <person name="Barry K."/>
            <person name="Battaglia E."/>
            <person name="Bayram O."/>
            <person name="Benocci T."/>
            <person name="Braus-Stromeyer S.A."/>
            <person name="Caldana C."/>
            <person name="Canovas D."/>
            <person name="Cerqueira G.C."/>
            <person name="Chen F."/>
            <person name="Chen W."/>
            <person name="Choi C."/>
            <person name="Clum A."/>
            <person name="Dos Santos R.A."/>
            <person name="Damasio A.R."/>
            <person name="Diallinas G."/>
            <person name="Emri T."/>
            <person name="Fekete E."/>
            <person name="Flipphi M."/>
            <person name="Freyberg S."/>
            <person name="Gallo A."/>
            <person name="Gournas C."/>
            <person name="Habgood R."/>
            <person name="Hainaut M."/>
            <person name="Harispe M.L."/>
            <person name="Henrissat B."/>
            <person name="Hilden K.S."/>
            <person name="Hope R."/>
            <person name="Hossain A."/>
            <person name="Karabika E."/>
            <person name="Karaffa L."/>
            <person name="Karanyi Z."/>
            <person name="Krasevec N."/>
            <person name="Kuo A."/>
            <person name="Kusch H."/>
            <person name="LaButti K."/>
            <person name="Lagendijk E.L."/>
            <person name="Lapidus A."/>
            <person name="Levasseur A."/>
            <person name="Lindquist E."/>
            <person name="Lipzen A."/>
            <person name="Logrieco A.F."/>
            <person name="MacCabe A."/>
            <person name="Maekelae M.R."/>
            <person name="Malavazi I."/>
            <person name="Melin P."/>
            <person name="Meyer V."/>
            <person name="Mielnichuk N."/>
            <person name="Miskei M."/>
            <person name="Molnar A.P."/>
            <person name="Mule G."/>
            <person name="Ngan C.Y."/>
            <person name="Orejas M."/>
            <person name="Orosz E."/>
            <person name="Ouedraogo J.P."/>
            <person name="Overkamp K.M."/>
            <person name="Park H.-S."/>
            <person name="Perrone G."/>
            <person name="Piumi F."/>
            <person name="Punt P.J."/>
            <person name="Ram A.F."/>
            <person name="Ramon A."/>
            <person name="Rauscher S."/>
            <person name="Record E."/>
            <person name="Riano-Pachon D.M."/>
            <person name="Robert V."/>
            <person name="Roehrig J."/>
            <person name="Ruller R."/>
            <person name="Salamov A."/>
            <person name="Salih N.S."/>
            <person name="Samson R.A."/>
            <person name="Sandor E."/>
            <person name="Sanguinetti M."/>
            <person name="Schuetze T."/>
            <person name="Sepcic K."/>
            <person name="Shelest E."/>
            <person name="Sherlock G."/>
            <person name="Sophianopoulou V."/>
            <person name="Squina F.M."/>
            <person name="Sun H."/>
            <person name="Susca A."/>
            <person name="Todd R.B."/>
            <person name="Tsang A."/>
            <person name="Unkles S.E."/>
            <person name="van de Wiele N."/>
            <person name="van Rossen-Uffink D."/>
            <person name="Oliveira J.V."/>
            <person name="Vesth T.C."/>
            <person name="Visser J."/>
            <person name="Yu J.-H."/>
            <person name="Zhou M."/>
            <person name="Andersen M.R."/>
            <person name="Archer D.B."/>
            <person name="Baker S.E."/>
            <person name="Benoit I."/>
            <person name="Brakhage A.A."/>
            <person name="Braus G.H."/>
            <person name="Fischer R."/>
            <person name="Frisvad J.C."/>
            <person name="Goldman G.H."/>
            <person name="Houbraken J."/>
            <person name="Oakley B."/>
            <person name="Pocsi I."/>
            <person name="Scazzocchio C."/>
            <person name="Seiboth B."/>
            <person name="vanKuyk P.A."/>
            <person name="Wortman J."/>
            <person name="Dyer P.S."/>
            <person name="Grigoriev I.V."/>
        </authorList>
    </citation>
    <scope>NUCLEOTIDE SEQUENCE [LARGE SCALE GENOMIC DNA]</scope>
    <source>
        <strain evidence="2">CBS 506.65</strain>
    </source>
</reference>
<dbReference type="RefSeq" id="XP_022582035.1">
    <property type="nucleotide sequence ID" value="XM_022722654.1"/>
</dbReference>
<proteinExistence type="predicted"/>
<sequence>MKRKMICGAFRRNSRLIPTRTWVGSHADNTGILCTGWNGFGVRPVIQFMGLPDIPSRKGDRTLLPLASFLLLFFSSPSVKKKVVHILRLPRP</sequence>
<accession>A0A1L9SK31</accession>
<gene>
    <name evidence="1" type="ORF">ASPZODRAFT_131039</name>
</gene>
<evidence type="ECO:0000313" key="2">
    <source>
        <dbReference type="Proteomes" id="UP000184188"/>
    </source>
</evidence>
<dbReference type="AlphaFoldDB" id="A0A1L9SK31"/>
<evidence type="ECO:0000313" key="1">
    <source>
        <dbReference type="EMBL" id="OJJ47525.1"/>
    </source>
</evidence>
<dbReference type="GeneID" id="34609119"/>
<protein>
    <submittedName>
        <fullName evidence="1">Uncharacterized protein</fullName>
    </submittedName>
</protein>